<organism evidence="9 10">
    <name type="scientific">Nannochloropsis gaditana</name>
    <dbReference type="NCBI Taxonomy" id="72520"/>
    <lineage>
        <taxon>Eukaryota</taxon>
        <taxon>Sar</taxon>
        <taxon>Stramenopiles</taxon>
        <taxon>Ochrophyta</taxon>
        <taxon>Eustigmatophyceae</taxon>
        <taxon>Eustigmatales</taxon>
        <taxon>Monodopsidaceae</taxon>
        <taxon>Nannochloropsis</taxon>
    </lineage>
</organism>
<sequence>MSRAALWKADQLRATQPVLAAPPPPEALPSGALPIHGNQTTYNVNTLLANNIMGCDYFRALYPLQTYHEVIDEVYNKVTHVEPWATGTSRLPSTAFCLLFKFFTMRLTKKQVTGLLTHSDSPYIRAIGFLYLRYACDPKQIWDWYAPYLDDSEEFAPSSDPNALTTLGLWLRGLLSDLHYYGTMLPRIPVPLERKIKMRLVLVDEKKKRAAGNRRQMGAFRAGARVKAIYEDAENDPAWQKQSPPMSKDRDEDRRERRQLAPKPESQKLKALKAFYGDASAHRQDD</sequence>
<evidence type="ECO:0000256" key="3">
    <source>
        <dbReference type="ARBA" id="ARBA00022664"/>
    </source>
</evidence>
<comment type="subcellular location">
    <subcellularLocation>
        <location evidence="1 7">Nucleus</location>
    </subcellularLocation>
</comment>
<keyword evidence="5 7" id="KW-0508">mRNA splicing</keyword>
<evidence type="ECO:0000256" key="4">
    <source>
        <dbReference type="ARBA" id="ARBA00022728"/>
    </source>
</evidence>
<keyword evidence="10" id="KW-1185">Reference proteome</keyword>
<reference evidence="9 10" key="1">
    <citation type="journal article" date="2014" name="Mol. Plant">
        <title>Chromosome Scale Genome Assembly and Transcriptome Profiling of Nannochloropsis gaditana in Nitrogen Depletion.</title>
        <authorList>
            <person name="Corteggiani Carpinelli E."/>
            <person name="Telatin A."/>
            <person name="Vitulo N."/>
            <person name="Forcato C."/>
            <person name="D'Angelo M."/>
            <person name="Schiavon R."/>
            <person name="Vezzi A."/>
            <person name="Giacometti G.M."/>
            <person name="Morosinotto T."/>
            <person name="Valle G."/>
        </authorList>
    </citation>
    <scope>NUCLEOTIDE SEQUENCE [LARGE SCALE GENOMIC DNA]</scope>
    <source>
        <strain evidence="9 10">B-31</strain>
    </source>
</reference>
<accession>W7TLT3</accession>
<keyword evidence="3 7" id="KW-0507">mRNA processing</keyword>
<feature type="compositionally biased region" description="Basic and acidic residues" evidence="8">
    <location>
        <begin position="247"/>
        <end position="259"/>
    </location>
</feature>
<dbReference type="GO" id="GO:0005681">
    <property type="term" value="C:spliceosomal complex"/>
    <property type="evidence" value="ECO:0007669"/>
    <property type="project" value="UniProtKB-KW"/>
</dbReference>
<dbReference type="InterPro" id="IPR005037">
    <property type="entry name" value="PRP38"/>
</dbReference>
<keyword evidence="6 7" id="KW-0539">Nucleus</keyword>
<gene>
    <name evidence="9" type="ORF">Naga_100044g3</name>
</gene>
<dbReference type="PANTHER" id="PTHR23142">
    <property type="entry name" value="PRE-MRNA-SPLICING FACTOR 38A-RELATED"/>
    <property type="match status" value="1"/>
</dbReference>
<dbReference type="GO" id="GO:0000398">
    <property type="term" value="P:mRNA splicing, via spliceosome"/>
    <property type="evidence" value="ECO:0007669"/>
    <property type="project" value="UniProtKB-UniRule"/>
</dbReference>
<feature type="region of interest" description="Disordered" evidence="8">
    <location>
        <begin position="233"/>
        <end position="286"/>
    </location>
</feature>
<dbReference type="Pfam" id="PF03371">
    <property type="entry name" value="PRP38"/>
    <property type="match status" value="1"/>
</dbReference>
<evidence type="ECO:0000313" key="10">
    <source>
        <dbReference type="Proteomes" id="UP000019335"/>
    </source>
</evidence>
<evidence type="ECO:0000256" key="7">
    <source>
        <dbReference type="RuleBase" id="RU367025"/>
    </source>
</evidence>
<dbReference type="EMBL" id="AZIL01000355">
    <property type="protein sequence ID" value="EWM28045.1"/>
    <property type="molecule type" value="Genomic_DNA"/>
</dbReference>
<dbReference type="Proteomes" id="UP000019335">
    <property type="component" value="Chromosome 5"/>
</dbReference>
<keyword evidence="4 7" id="KW-0747">Spliceosome</keyword>
<dbReference type="OrthoDB" id="3881at2759"/>
<comment type="function">
    <text evidence="7">Required for pre-mRNA splicing.</text>
</comment>
<dbReference type="AlphaFoldDB" id="W7TLT3"/>
<evidence type="ECO:0000256" key="2">
    <source>
        <dbReference type="ARBA" id="ARBA00006164"/>
    </source>
</evidence>
<evidence type="ECO:0000313" key="9">
    <source>
        <dbReference type="EMBL" id="EWM28045.1"/>
    </source>
</evidence>
<evidence type="ECO:0000256" key="5">
    <source>
        <dbReference type="ARBA" id="ARBA00023187"/>
    </source>
</evidence>
<evidence type="ECO:0000256" key="6">
    <source>
        <dbReference type="ARBA" id="ARBA00023242"/>
    </source>
</evidence>
<comment type="caution">
    <text evidence="9">The sequence shown here is derived from an EMBL/GenBank/DDBJ whole genome shotgun (WGS) entry which is preliminary data.</text>
</comment>
<evidence type="ECO:0000256" key="1">
    <source>
        <dbReference type="ARBA" id="ARBA00004123"/>
    </source>
</evidence>
<proteinExistence type="inferred from homology"/>
<evidence type="ECO:0000256" key="8">
    <source>
        <dbReference type="SAM" id="MobiDB-lite"/>
    </source>
</evidence>
<protein>
    <recommendedName>
        <fullName evidence="7">Pre-mRNA-splicing factor 38</fullName>
    </recommendedName>
</protein>
<comment type="similarity">
    <text evidence="2 7">Belongs to the PRP38 family.</text>
</comment>
<name>W7TLT3_9STRA</name>